<evidence type="ECO:0000256" key="1">
    <source>
        <dbReference type="ARBA" id="ARBA00012444"/>
    </source>
</evidence>
<keyword evidence="11" id="KW-0812">Transmembrane</keyword>
<feature type="transmembrane region" description="Helical" evidence="11">
    <location>
        <begin position="6"/>
        <end position="39"/>
    </location>
</feature>
<evidence type="ECO:0000313" key="13">
    <source>
        <dbReference type="EMBL" id="KIY61433.1"/>
    </source>
</evidence>
<dbReference type="SUPFAM" id="SSF56112">
    <property type="entry name" value="Protein kinase-like (PK-like)"/>
    <property type="match status" value="1"/>
</dbReference>
<organism evidence="13 14">
    <name type="scientific">Cylindrobasidium torrendii FP15055 ss-10</name>
    <dbReference type="NCBI Taxonomy" id="1314674"/>
    <lineage>
        <taxon>Eukaryota</taxon>
        <taxon>Fungi</taxon>
        <taxon>Dikarya</taxon>
        <taxon>Basidiomycota</taxon>
        <taxon>Agaricomycotina</taxon>
        <taxon>Agaricomycetes</taxon>
        <taxon>Agaricomycetidae</taxon>
        <taxon>Agaricales</taxon>
        <taxon>Marasmiineae</taxon>
        <taxon>Physalacriaceae</taxon>
        <taxon>Cylindrobasidium</taxon>
    </lineage>
</organism>
<evidence type="ECO:0000256" key="7">
    <source>
        <dbReference type="ARBA" id="ARBA00047292"/>
    </source>
</evidence>
<protein>
    <recommendedName>
        <fullName evidence="1">cAMP-dependent protein kinase</fullName>
        <ecNumber evidence="1">2.7.11.11</ecNumber>
    </recommendedName>
</protein>
<evidence type="ECO:0000256" key="2">
    <source>
        <dbReference type="ARBA" id="ARBA00022527"/>
    </source>
</evidence>
<reference evidence="13 14" key="1">
    <citation type="journal article" date="2015" name="Fungal Genet. Biol.">
        <title>Evolution of novel wood decay mechanisms in Agaricales revealed by the genome sequences of Fistulina hepatica and Cylindrobasidium torrendii.</title>
        <authorList>
            <person name="Floudas D."/>
            <person name="Held B.W."/>
            <person name="Riley R."/>
            <person name="Nagy L.G."/>
            <person name="Koehler G."/>
            <person name="Ransdell A.S."/>
            <person name="Younus H."/>
            <person name="Chow J."/>
            <person name="Chiniquy J."/>
            <person name="Lipzen A."/>
            <person name="Tritt A."/>
            <person name="Sun H."/>
            <person name="Haridas S."/>
            <person name="LaButti K."/>
            <person name="Ohm R.A."/>
            <person name="Kues U."/>
            <person name="Blanchette R.A."/>
            <person name="Grigoriev I.V."/>
            <person name="Minto R.E."/>
            <person name="Hibbett D.S."/>
        </authorList>
    </citation>
    <scope>NUCLEOTIDE SEQUENCE [LARGE SCALE GENOMIC DNA]</scope>
    <source>
        <strain evidence="13 14">FP15055 ss-10</strain>
    </source>
</reference>
<evidence type="ECO:0000256" key="6">
    <source>
        <dbReference type="ARBA" id="ARBA00022840"/>
    </source>
</evidence>
<comment type="catalytic activity">
    <reaction evidence="8">
        <text>L-seryl-[protein] + ATP = O-phospho-L-seryl-[protein] + ADP + H(+)</text>
        <dbReference type="Rhea" id="RHEA:17989"/>
        <dbReference type="Rhea" id="RHEA-COMP:9863"/>
        <dbReference type="Rhea" id="RHEA-COMP:11604"/>
        <dbReference type="ChEBI" id="CHEBI:15378"/>
        <dbReference type="ChEBI" id="CHEBI:29999"/>
        <dbReference type="ChEBI" id="CHEBI:30616"/>
        <dbReference type="ChEBI" id="CHEBI:83421"/>
        <dbReference type="ChEBI" id="CHEBI:456216"/>
        <dbReference type="EC" id="2.7.11.11"/>
    </reaction>
</comment>
<dbReference type="Gene3D" id="1.10.510.10">
    <property type="entry name" value="Transferase(Phosphotransferase) domain 1"/>
    <property type="match status" value="1"/>
</dbReference>
<evidence type="ECO:0000256" key="4">
    <source>
        <dbReference type="ARBA" id="ARBA00022741"/>
    </source>
</evidence>
<keyword evidence="5 13" id="KW-0418">Kinase</keyword>
<accession>A0A0D7AST9</accession>
<dbReference type="InterPro" id="IPR017441">
    <property type="entry name" value="Protein_kinase_ATP_BS"/>
</dbReference>
<dbReference type="GO" id="GO:0005952">
    <property type="term" value="C:cAMP-dependent protein kinase complex"/>
    <property type="evidence" value="ECO:0007669"/>
    <property type="project" value="TreeGrafter"/>
</dbReference>
<dbReference type="EMBL" id="KN880945">
    <property type="protein sequence ID" value="KIY61433.1"/>
    <property type="molecule type" value="Genomic_DNA"/>
</dbReference>
<keyword evidence="14" id="KW-1185">Reference proteome</keyword>
<dbReference type="EC" id="2.7.11.11" evidence="1"/>
<dbReference type="OrthoDB" id="68483at2759"/>
<feature type="binding site" evidence="9">
    <location>
        <position position="123"/>
    </location>
    <ligand>
        <name>ATP</name>
        <dbReference type="ChEBI" id="CHEBI:30616"/>
    </ligand>
</feature>
<evidence type="ECO:0000256" key="5">
    <source>
        <dbReference type="ARBA" id="ARBA00022777"/>
    </source>
</evidence>
<dbReference type="PANTHER" id="PTHR24353">
    <property type="entry name" value="CYCLIC NUCLEOTIDE-DEPENDENT PROTEIN KINASE"/>
    <property type="match status" value="1"/>
</dbReference>
<keyword evidence="11" id="KW-1133">Transmembrane helix</keyword>
<dbReference type="GO" id="GO:0004691">
    <property type="term" value="F:cAMP-dependent protein kinase activity"/>
    <property type="evidence" value="ECO:0007669"/>
    <property type="project" value="UniProtKB-EC"/>
</dbReference>
<evidence type="ECO:0000313" key="14">
    <source>
        <dbReference type="Proteomes" id="UP000054007"/>
    </source>
</evidence>
<dbReference type="Pfam" id="PF00069">
    <property type="entry name" value="Pkinase"/>
    <property type="match status" value="1"/>
</dbReference>
<keyword evidence="4 9" id="KW-0547">Nucleotide-binding</keyword>
<keyword evidence="11" id="KW-0472">Membrane</keyword>
<sequence length="351" mass="38821">MGRTFVIISLISFATPISAFCASLVLTVLIGSLWLLLFYLIKPAYEVALPASILRNIWENGNPQVGSVVEYDVAMPRESTSLQNLRKLSCLKGIYVSHQIGGGGGGEVFCARHSSTGRYFALKTVHGPRFTKSEEARLGSLLSGFPFIATTYFGFRESTCLAIAMEYIPGENLAQILKRCAPLPESACKFFVTELVLALEHVHSFGIMHRDVKPANILVESSGHIKLGDFGCATRAVRSREFCGTMEYMAPEVIMPLGNGFYDSRVDWWALGVLLFEMQAGYLPFGTRDDGQNVLFHRICAGLCLWPEEQMPGQVSGKAKDFVLSTLEVAARRIKDADVVRSHAWFAEVRF</sequence>
<dbReference type="PROSITE" id="PS50011">
    <property type="entry name" value="PROTEIN_KINASE_DOM"/>
    <property type="match status" value="1"/>
</dbReference>
<proteinExistence type="inferred from homology"/>
<dbReference type="SMART" id="SM00220">
    <property type="entry name" value="S_TKc"/>
    <property type="match status" value="1"/>
</dbReference>
<evidence type="ECO:0000256" key="8">
    <source>
        <dbReference type="ARBA" id="ARBA00047454"/>
    </source>
</evidence>
<comment type="catalytic activity">
    <reaction evidence="7">
        <text>L-threonyl-[protein] + ATP = O-phospho-L-threonyl-[protein] + ADP + H(+)</text>
        <dbReference type="Rhea" id="RHEA:46608"/>
        <dbReference type="Rhea" id="RHEA-COMP:11060"/>
        <dbReference type="Rhea" id="RHEA-COMP:11605"/>
        <dbReference type="ChEBI" id="CHEBI:15378"/>
        <dbReference type="ChEBI" id="CHEBI:30013"/>
        <dbReference type="ChEBI" id="CHEBI:30616"/>
        <dbReference type="ChEBI" id="CHEBI:61977"/>
        <dbReference type="ChEBI" id="CHEBI:456216"/>
        <dbReference type="EC" id="2.7.11.11"/>
    </reaction>
</comment>
<evidence type="ECO:0000256" key="10">
    <source>
        <dbReference type="RuleBase" id="RU000304"/>
    </source>
</evidence>
<keyword evidence="3" id="KW-0808">Transferase</keyword>
<comment type="similarity">
    <text evidence="10">Belongs to the protein kinase superfamily.</text>
</comment>
<dbReference type="PROSITE" id="PS00107">
    <property type="entry name" value="PROTEIN_KINASE_ATP"/>
    <property type="match status" value="1"/>
</dbReference>
<dbReference type="PROSITE" id="PS00108">
    <property type="entry name" value="PROTEIN_KINASE_ST"/>
    <property type="match status" value="1"/>
</dbReference>
<dbReference type="GO" id="GO:0005524">
    <property type="term" value="F:ATP binding"/>
    <property type="evidence" value="ECO:0007669"/>
    <property type="project" value="UniProtKB-UniRule"/>
</dbReference>
<dbReference type="InterPro" id="IPR008271">
    <property type="entry name" value="Ser/Thr_kinase_AS"/>
</dbReference>
<evidence type="ECO:0000256" key="9">
    <source>
        <dbReference type="PROSITE-ProRule" id="PRU10141"/>
    </source>
</evidence>
<dbReference type="InterPro" id="IPR000719">
    <property type="entry name" value="Prot_kinase_dom"/>
</dbReference>
<dbReference type="Proteomes" id="UP000054007">
    <property type="component" value="Unassembled WGS sequence"/>
</dbReference>
<dbReference type="PANTHER" id="PTHR24353:SF153">
    <property type="entry name" value="CAMP-DEPENDENT PROTEIN KINASE CATALYTIC SUBUNIT 1"/>
    <property type="match status" value="1"/>
</dbReference>
<evidence type="ECO:0000256" key="11">
    <source>
        <dbReference type="SAM" id="Phobius"/>
    </source>
</evidence>
<name>A0A0D7AST9_9AGAR</name>
<keyword evidence="2 10" id="KW-0723">Serine/threonine-protein kinase</keyword>
<feature type="domain" description="Protein kinase" evidence="12">
    <location>
        <begin position="94"/>
        <end position="346"/>
    </location>
</feature>
<dbReference type="InterPro" id="IPR011009">
    <property type="entry name" value="Kinase-like_dom_sf"/>
</dbReference>
<dbReference type="GO" id="GO:0005829">
    <property type="term" value="C:cytosol"/>
    <property type="evidence" value="ECO:0007669"/>
    <property type="project" value="TreeGrafter"/>
</dbReference>
<dbReference type="AlphaFoldDB" id="A0A0D7AST9"/>
<evidence type="ECO:0000256" key="3">
    <source>
        <dbReference type="ARBA" id="ARBA00022679"/>
    </source>
</evidence>
<keyword evidence="6 9" id="KW-0067">ATP-binding</keyword>
<dbReference type="STRING" id="1314674.A0A0D7AST9"/>
<evidence type="ECO:0000259" key="12">
    <source>
        <dbReference type="PROSITE" id="PS50011"/>
    </source>
</evidence>
<dbReference type="GO" id="GO:0005634">
    <property type="term" value="C:nucleus"/>
    <property type="evidence" value="ECO:0007669"/>
    <property type="project" value="TreeGrafter"/>
</dbReference>
<gene>
    <name evidence="13" type="ORF">CYLTODRAFT_459868</name>
</gene>